<reference evidence="9 10" key="1">
    <citation type="journal article" date="2015" name="Nature">
        <title>rRNA introns, odd ribosomes, and small enigmatic genomes across a large radiation of phyla.</title>
        <authorList>
            <person name="Brown C.T."/>
            <person name="Hug L.A."/>
            <person name="Thomas B.C."/>
            <person name="Sharon I."/>
            <person name="Castelle C.J."/>
            <person name="Singh A."/>
            <person name="Wilkins M.J."/>
            <person name="Williams K.H."/>
            <person name="Banfield J.F."/>
        </authorList>
    </citation>
    <scope>NUCLEOTIDE SEQUENCE [LARGE SCALE GENOMIC DNA]</scope>
</reference>
<dbReference type="CDD" id="cd24048">
    <property type="entry name" value="ASKHA_NBD_FtsA"/>
    <property type="match status" value="1"/>
</dbReference>
<name>A0A0G0KSG7_9BACT</name>
<dbReference type="Pfam" id="PF14450">
    <property type="entry name" value="FtsA"/>
    <property type="match status" value="1"/>
</dbReference>
<feature type="domain" description="SHS2" evidence="8">
    <location>
        <begin position="7"/>
        <end position="195"/>
    </location>
</feature>
<evidence type="ECO:0000313" key="9">
    <source>
        <dbReference type="EMBL" id="KKQ78490.1"/>
    </source>
</evidence>
<dbReference type="EMBL" id="LBVC01000020">
    <property type="protein sequence ID" value="KKQ78490.1"/>
    <property type="molecule type" value="Genomic_DNA"/>
</dbReference>
<dbReference type="PIRSF" id="PIRSF003101">
    <property type="entry name" value="FtsA"/>
    <property type="match status" value="1"/>
</dbReference>
<keyword evidence="3 5" id="KW-0472">Membrane</keyword>
<keyword evidence="2 5" id="KW-0132">Cell division</keyword>
<dbReference type="NCBIfam" id="TIGR01174">
    <property type="entry name" value="ftsA"/>
    <property type="match status" value="1"/>
</dbReference>
<gene>
    <name evidence="5" type="primary">ftsA</name>
    <name evidence="9" type="ORF">US99_C0020G0015</name>
</gene>
<comment type="subunit">
    <text evidence="5">Self-interacts. Interacts with FtsZ.</text>
</comment>
<sequence>MAKDKIICGIDVGSSKIATLIASAEESGKINLLGVSNTPSKGVRKNQVVDIDEAVISITESVEASERMAGYSISSAFVSIGGPQIESTNSHSVVAVAEPEGEIKEGDIARVNDAAKAIALPSSREILHVIPRTFTVDGQEGIKDPIGMTGVRLETQTHIITGSTTSMRNLVKCIQQVGIDVEELVFGGIASALSILTDTEKELGVVLVDIGGETTDVVVFVDGSVAYSAVIPIGARHITSDMAVGLRISLESAEKIKLDLGKKQKSPVLPSRGEPAGGEEKPELSRKKEEELLDVKALGIEEDVQKISRKAVVEGIVRPRLQEIFKYVGKEIKKSGFGTQVPSGLVLCGGGAQTVGVLEQAKYVLGFPARVGKIEGLGGLVDEIEAPSFAASAGLILYGVSQKSGGEVRIPVLSGSLPFKGILQKGIALVKSFLP</sequence>
<dbReference type="GO" id="GO:0009898">
    <property type="term" value="C:cytoplasmic side of plasma membrane"/>
    <property type="evidence" value="ECO:0007669"/>
    <property type="project" value="UniProtKB-UniRule"/>
</dbReference>
<evidence type="ECO:0000259" key="8">
    <source>
        <dbReference type="SMART" id="SM00842"/>
    </source>
</evidence>
<keyword evidence="1 5" id="KW-1003">Cell membrane</keyword>
<dbReference type="HAMAP" id="MF_02033">
    <property type="entry name" value="FtsA"/>
    <property type="match status" value="1"/>
</dbReference>
<dbReference type="SUPFAM" id="SSF53067">
    <property type="entry name" value="Actin-like ATPase domain"/>
    <property type="match status" value="2"/>
</dbReference>
<evidence type="ECO:0000313" key="10">
    <source>
        <dbReference type="Proteomes" id="UP000034324"/>
    </source>
</evidence>
<dbReference type="PATRIC" id="fig|1618432.3.peg.326"/>
<comment type="subcellular location">
    <subcellularLocation>
        <location evidence="5">Cell membrane</location>
        <topology evidence="5">Peripheral membrane protein</topology>
        <orientation evidence="5">Cytoplasmic side</orientation>
    </subcellularLocation>
    <text evidence="5">Localizes to the Z ring in an FtsZ-dependent manner. Targeted to the membrane through a conserved C-terminal amphipathic helix.</text>
</comment>
<feature type="region of interest" description="Disordered" evidence="7">
    <location>
        <begin position="265"/>
        <end position="286"/>
    </location>
</feature>
<organism evidence="9 10">
    <name type="scientific">Candidatus Daviesbacteria bacterium GW2011_GWF2_38_6</name>
    <dbReference type="NCBI Taxonomy" id="1618432"/>
    <lineage>
        <taxon>Bacteria</taxon>
        <taxon>Candidatus Daviesiibacteriota</taxon>
    </lineage>
</organism>
<keyword evidence="4 5" id="KW-0131">Cell cycle</keyword>
<dbReference type="InterPro" id="IPR003494">
    <property type="entry name" value="SHS2_FtsA"/>
</dbReference>
<evidence type="ECO:0000256" key="3">
    <source>
        <dbReference type="ARBA" id="ARBA00023136"/>
    </source>
</evidence>
<dbReference type="InterPro" id="IPR043129">
    <property type="entry name" value="ATPase_NBD"/>
</dbReference>
<dbReference type="Gene3D" id="3.30.1490.110">
    <property type="match status" value="1"/>
</dbReference>
<accession>A0A0G0KSG7</accession>
<dbReference type="GO" id="GO:0043093">
    <property type="term" value="P:FtsZ-dependent cytokinesis"/>
    <property type="evidence" value="ECO:0007669"/>
    <property type="project" value="UniProtKB-UniRule"/>
</dbReference>
<dbReference type="InterPro" id="IPR050696">
    <property type="entry name" value="FtsA/MreB"/>
</dbReference>
<evidence type="ECO:0000256" key="1">
    <source>
        <dbReference type="ARBA" id="ARBA00022475"/>
    </source>
</evidence>
<evidence type="ECO:0000256" key="4">
    <source>
        <dbReference type="ARBA" id="ARBA00023306"/>
    </source>
</evidence>
<evidence type="ECO:0000256" key="6">
    <source>
        <dbReference type="PIRNR" id="PIRNR003101"/>
    </source>
</evidence>
<dbReference type="GO" id="GO:0032153">
    <property type="term" value="C:cell division site"/>
    <property type="evidence" value="ECO:0007669"/>
    <property type="project" value="UniProtKB-UniRule"/>
</dbReference>
<dbReference type="Pfam" id="PF02491">
    <property type="entry name" value="SHS2_FTSA"/>
    <property type="match status" value="1"/>
</dbReference>
<protein>
    <recommendedName>
        <fullName evidence="5 6">Cell division protein FtsA</fullName>
    </recommendedName>
</protein>
<comment type="similarity">
    <text evidence="5 6">Belongs to the FtsA/MreB family.</text>
</comment>
<comment type="function">
    <text evidence="5 6">Cell division protein that is involved in the assembly of the Z ring. May serve as a membrane anchor for the Z ring.</text>
</comment>
<proteinExistence type="inferred from homology"/>
<dbReference type="Gene3D" id="3.30.420.40">
    <property type="match status" value="2"/>
</dbReference>
<evidence type="ECO:0000256" key="2">
    <source>
        <dbReference type="ARBA" id="ARBA00022618"/>
    </source>
</evidence>
<dbReference type="PANTHER" id="PTHR32432:SF4">
    <property type="entry name" value="CELL DIVISION PROTEIN FTSA"/>
    <property type="match status" value="1"/>
</dbReference>
<dbReference type="Proteomes" id="UP000034324">
    <property type="component" value="Unassembled WGS sequence"/>
</dbReference>
<comment type="caution">
    <text evidence="9">The sequence shown here is derived from an EMBL/GenBank/DDBJ whole genome shotgun (WGS) entry which is preliminary data.</text>
</comment>
<dbReference type="SMART" id="SM00842">
    <property type="entry name" value="FtsA"/>
    <property type="match status" value="1"/>
</dbReference>
<dbReference type="InterPro" id="IPR020823">
    <property type="entry name" value="Cell_div_FtsA"/>
</dbReference>
<evidence type="ECO:0000256" key="7">
    <source>
        <dbReference type="SAM" id="MobiDB-lite"/>
    </source>
</evidence>
<dbReference type="AlphaFoldDB" id="A0A0G0KSG7"/>
<evidence type="ECO:0000256" key="5">
    <source>
        <dbReference type="HAMAP-Rule" id="MF_02033"/>
    </source>
</evidence>
<dbReference type="PANTHER" id="PTHR32432">
    <property type="entry name" value="CELL DIVISION PROTEIN FTSA-RELATED"/>
    <property type="match status" value="1"/>
</dbReference>